<gene>
    <name evidence="2" type="ORF">SCP_0308910</name>
</gene>
<dbReference type="GeneID" id="38778082"/>
<feature type="compositionally biased region" description="Polar residues" evidence="1">
    <location>
        <begin position="213"/>
        <end position="224"/>
    </location>
</feature>
<dbReference type="OrthoDB" id="3364736at2759"/>
<dbReference type="AlphaFoldDB" id="A0A401GGB4"/>
<sequence length="436" mass="47227">MSFSNTATTTYHLVKYSRSYPQPSGAVGPEEWQHFVNPILRLALDVKKSPGGDLESFRLRVLWSLDSQTDSANADQREVVFEDLELLSFSSLPSSISQGSTAQGLPLKAVYRDAVVGVRYLHPRAYPLGTTPTYRRFQITFQSAASAAAFIDSIRFICPCKLTPAPAPAVRNATKATTMTQPGSVSSIPAMTQVQIFSQVNASTPSRRVDTPLRSSATISSPWTMQDDLSKPFHHPQNSLNQHATSLEQNRAQSHLAEAPPQSAALAHQRSSIIPFVSDMHPPSRPSSAITDCSGLPTDPGADSQARPLERLGAYYTSSLPRHGSPNSLVSSDPPSSAVTTTRNMAPPAAPSPILVTLPSVHAPSLDPSHPAPLSADSEKQAFLTSLNEIPTLYNLPRRDLENLVAKVIREEGFAKLLEDLDSMWRVKGFVGRSAL</sequence>
<proteinExistence type="predicted"/>
<evidence type="ECO:0000256" key="1">
    <source>
        <dbReference type="SAM" id="MobiDB-lite"/>
    </source>
</evidence>
<dbReference type="EMBL" id="BFAD01000003">
    <property type="protein sequence ID" value="GBE81165.1"/>
    <property type="molecule type" value="Genomic_DNA"/>
</dbReference>
<evidence type="ECO:0000313" key="2">
    <source>
        <dbReference type="EMBL" id="GBE81165.1"/>
    </source>
</evidence>
<reference evidence="2 3" key="1">
    <citation type="journal article" date="2018" name="Sci. Rep.">
        <title>Genome sequence of the cauliflower mushroom Sparassis crispa (Hanabiratake) and its association with beneficial usage.</title>
        <authorList>
            <person name="Kiyama R."/>
            <person name="Furutani Y."/>
            <person name="Kawaguchi K."/>
            <person name="Nakanishi T."/>
        </authorList>
    </citation>
    <scope>NUCLEOTIDE SEQUENCE [LARGE SCALE GENOMIC DNA]</scope>
</reference>
<organism evidence="2 3">
    <name type="scientific">Sparassis crispa</name>
    <dbReference type="NCBI Taxonomy" id="139825"/>
    <lineage>
        <taxon>Eukaryota</taxon>
        <taxon>Fungi</taxon>
        <taxon>Dikarya</taxon>
        <taxon>Basidiomycota</taxon>
        <taxon>Agaricomycotina</taxon>
        <taxon>Agaricomycetes</taxon>
        <taxon>Polyporales</taxon>
        <taxon>Sparassidaceae</taxon>
        <taxon>Sparassis</taxon>
    </lineage>
</organism>
<dbReference type="Proteomes" id="UP000287166">
    <property type="component" value="Unassembled WGS sequence"/>
</dbReference>
<dbReference type="InParanoid" id="A0A401GGB4"/>
<protein>
    <submittedName>
        <fullName evidence="2">Uncharacterized protein</fullName>
    </submittedName>
</protein>
<dbReference type="RefSeq" id="XP_027612078.1">
    <property type="nucleotide sequence ID" value="XM_027756277.1"/>
</dbReference>
<feature type="region of interest" description="Disordered" evidence="1">
    <location>
        <begin position="203"/>
        <end position="239"/>
    </location>
</feature>
<comment type="caution">
    <text evidence="2">The sequence shown here is derived from an EMBL/GenBank/DDBJ whole genome shotgun (WGS) entry which is preliminary data.</text>
</comment>
<evidence type="ECO:0000313" key="3">
    <source>
        <dbReference type="Proteomes" id="UP000287166"/>
    </source>
</evidence>
<feature type="region of interest" description="Disordered" evidence="1">
    <location>
        <begin position="281"/>
        <end position="306"/>
    </location>
</feature>
<accession>A0A401GGB4</accession>
<name>A0A401GGB4_9APHY</name>
<keyword evidence="3" id="KW-1185">Reference proteome</keyword>
<feature type="region of interest" description="Disordered" evidence="1">
    <location>
        <begin position="320"/>
        <end position="343"/>
    </location>
</feature>